<evidence type="ECO:0000259" key="3">
    <source>
        <dbReference type="Pfam" id="PF00724"/>
    </source>
</evidence>
<protein>
    <submittedName>
        <fullName evidence="4">2,4-dienoyl-CoA reductase</fullName>
    </submittedName>
</protein>
<gene>
    <name evidence="4" type="ORF">SAMN05216233_12157</name>
</gene>
<dbReference type="GO" id="GO:0016491">
    <property type="term" value="F:oxidoreductase activity"/>
    <property type="evidence" value="ECO:0007669"/>
    <property type="project" value="UniProtKB-KW"/>
</dbReference>
<name>A0A1G5IRX3_9BACT</name>
<keyword evidence="2" id="KW-0560">Oxidoreductase</keyword>
<dbReference type="InterPro" id="IPR051799">
    <property type="entry name" value="NADH_flavin_oxidoreductase"/>
</dbReference>
<evidence type="ECO:0000313" key="5">
    <source>
        <dbReference type="Proteomes" id="UP000198870"/>
    </source>
</evidence>
<dbReference type="PANTHER" id="PTHR43656">
    <property type="entry name" value="BINDING OXIDOREDUCTASE, PUTATIVE (AFU_ORTHOLOGUE AFUA_2G08260)-RELATED"/>
    <property type="match status" value="1"/>
</dbReference>
<reference evidence="4 5" key="1">
    <citation type="submission" date="2016-10" db="EMBL/GenBank/DDBJ databases">
        <authorList>
            <person name="de Groot N.N."/>
        </authorList>
    </citation>
    <scope>NUCLEOTIDE SEQUENCE [LARGE SCALE GENOMIC DNA]</scope>
    <source>
        <strain evidence="4 5">AA1</strain>
    </source>
</reference>
<dbReference type="Proteomes" id="UP000198870">
    <property type="component" value="Unassembled WGS sequence"/>
</dbReference>
<sequence>MKTAVSPLAAPLTLPCGAVLKNRIVKSAMSEIMGDRGHGPTPELFRLYRRWAQGGTGLLVTGNVMVDSRALGEPNNVVVEDDRHMAALSRWAESGKENGAHIWVQLNHPGRQSPAFLSPEPVAPSAVPYASDLKRAFNTPRALADAEILEIIDRFAKAAGTVKRAGFTGVQIHGAHGYLVSQFLSPLYNHRSDRWGGDIAGRMRFVLEIYRAIRREVGPEFPVGIKINSSDFKRNGLTEEEALAVINALDSEGIDLVEISGGNYEAPAMMGQRGRKKEGTPYFMAFADHAARAVSTPMALTGGFRTAEVMKTTLSETAIAMVGLARPLVVDPGLAGKVLSGAPVTSSVRPLTTGFAFLDRITMLEITWYENQMRYLGMGRNPRPRENVYKTVWKILSGMGTVAFKRRRA</sequence>
<keyword evidence="1" id="KW-0285">Flavoprotein</keyword>
<proteinExistence type="predicted"/>
<dbReference type="SUPFAM" id="SSF51395">
    <property type="entry name" value="FMN-linked oxidoreductases"/>
    <property type="match status" value="1"/>
</dbReference>
<dbReference type="AlphaFoldDB" id="A0A1G5IRX3"/>
<dbReference type="EMBL" id="FMUX01000021">
    <property type="protein sequence ID" value="SCY78168.1"/>
    <property type="molecule type" value="Genomic_DNA"/>
</dbReference>
<evidence type="ECO:0000256" key="1">
    <source>
        <dbReference type="ARBA" id="ARBA00022630"/>
    </source>
</evidence>
<dbReference type="PANTHER" id="PTHR43656:SF2">
    <property type="entry name" value="BINDING OXIDOREDUCTASE, PUTATIVE (AFU_ORTHOLOGUE AFUA_2G08260)-RELATED"/>
    <property type="match status" value="1"/>
</dbReference>
<dbReference type="OrthoDB" id="9784632at2"/>
<dbReference type="InterPro" id="IPR013785">
    <property type="entry name" value="Aldolase_TIM"/>
</dbReference>
<organism evidence="4 5">
    <name type="scientific">Desulfoluna spongiiphila</name>
    <dbReference type="NCBI Taxonomy" id="419481"/>
    <lineage>
        <taxon>Bacteria</taxon>
        <taxon>Pseudomonadati</taxon>
        <taxon>Thermodesulfobacteriota</taxon>
        <taxon>Desulfobacteria</taxon>
        <taxon>Desulfobacterales</taxon>
        <taxon>Desulfolunaceae</taxon>
        <taxon>Desulfoluna</taxon>
    </lineage>
</organism>
<dbReference type="RefSeq" id="WP_092214145.1">
    <property type="nucleotide sequence ID" value="NZ_FMUX01000021.1"/>
</dbReference>
<dbReference type="CDD" id="cd04733">
    <property type="entry name" value="OYE_like_2_FMN"/>
    <property type="match status" value="1"/>
</dbReference>
<dbReference type="STRING" id="419481.SAMN05216233_12157"/>
<feature type="domain" description="NADH:flavin oxidoreductase/NADH oxidase N-terminal" evidence="3">
    <location>
        <begin position="10"/>
        <end position="341"/>
    </location>
</feature>
<evidence type="ECO:0000256" key="2">
    <source>
        <dbReference type="ARBA" id="ARBA00023002"/>
    </source>
</evidence>
<accession>A0A1G5IRX3</accession>
<dbReference type="Gene3D" id="3.20.20.70">
    <property type="entry name" value="Aldolase class I"/>
    <property type="match status" value="1"/>
</dbReference>
<evidence type="ECO:0000313" key="4">
    <source>
        <dbReference type="EMBL" id="SCY78168.1"/>
    </source>
</evidence>
<dbReference type="GO" id="GO:0010181">
    <property type="term" value="F:FMN binding"/>
    <property type="evidence" value="ECO:0007669"/>
    <property type="project" value="InterPro"/>
</dbReference>
<dbReference type="Pfam" id="PF00724">
    <property type="entry name" value="Oxidored_FMN"/>
    <property type="match status" value="1"/>
</dbReference>
<dbReference type="InterPro" id="IPR001155">
    <property type="entry name" value="OxRdtase_FMN_N"/>
</dbReference>
<keyword evidence="5" id="KW-1185">Reference proteome</keyword>